<dbReference type="PANTHER" id="PTHR22826">
    <property type="entry name" value="RHO GUANINE EXCHANGE FACTOR-RELATED"/>
    <property type="match status" value="1"/>
</dbReference>
<dbReference type="InterPro" id="IPR051336">
    <property type="entry name" value="RhoGEF_Guanine_NuclExch_SF"/>
</dbReference>
<dbReference type="Proteomes" id="UP000550707">
    <property type="component" value="Unassembled WGS sequence"/>
</dbReference>
<keyword evidence="3" id="KW-1185">Reference proteome</keyword>
<dbReference type="PANTHER" id="PTHR22826:SF146">
    <property type="entry name" value="PROTO-ONCOGENE DBL"/>
    <property type="match status" value="1"/>
</dbReference>
<sequence>MIEVVHDCLEKRSSDQSSSLDSNNSLDILKNHVLNELIQTEKVYVRELFTVLLIASMNKKADFQMYEKYCLNKPRSEAIWKKYSECAFFQILTGLQISGISLLSGQNHSLKYFLQMMTPTAS</sequence>
<gene>
    <name evidence="2" type="ORF">HJG59_019374</name>
</gene>
<comment type="caution">
    <text evidence="2">The sequence shown here is derived from an EMBL/GenBank/DDBJ whole genome shotgun (WGS) entry which is preliminary data.</text>
</comment>
<dbReference type="InParanoid" id="A0A7J8J8M9"/>
<protein>
    <submittedName>
        <fullName evidence="2">Vestigial like family member 1</fullName>
    </submittedName>
</protein>
<dbReference type="GO" id="GO:0005737">
    <property type="term" value="C:cytoplasm"/>
    <property type="evidence" value="ECO:0007669"/>
    <property type="project" value="TreeGrafter"/>
</dbReference>
<evidence type="ECO:0000313" key="2">
    <source>
        <dbReference type="EMBL" id="KAF6493203.1"/>
    </source>
</evidence>
<name>A0A7J8J8M9_MOLMO</name>
<evidence type="ECO:0000313" key="3">
    <source>
        <dbReference type="Proteomes" id="UP000550707"/>
    </source>
</evidence>
<dbReference type="EMBL" id="JACASF010000002">
    <property type="protein sequence ID" value="KAF6493203.1"/>
    <property type="molecule type" value="Genomic_DNA"/>
</dbReference>
<proteinExistence type="predicted"/>
<dbReference type="GO" id="GO:0005085">
    <property type="term" value="F:guanyl-nucleotide exchange factor activity"/>
    <property type="evidence" value="ECO:0007669"/>
    <property type="project" value="UniProtKB-KW"/>
</dbReference>
<dbReference type="GO" id="GO:0016358">
    <property type="term" value="P:dendrite development"/>
    <property type="evidence" value="ECO:0007669"/>
    <property type="project" value="TreeGrafter"/>
</dbReference>
<dbReference type="InterPro" id="IPR035899">
    <property type="entry name" value="DBL_dom_sf"/>
</dbReference>
<organism evidence="2 3">
    <name type="scientific">Molossus molossus</name>
    <name type="common">Pallas' mastiff bat</name>
    <name type="synonym">Vespertilio molossus</name>
    <dbReference type="NCBI Taxonomy" id="27622"/>
    <lineage>
        <taxon>Eukaryota</taxon>
        <taxon>Metazoa</taxon>
        <taxon>Chordata</taxon>
        <taxon>Craniata</taxon>
        <taxon>Vertebrata</taxon>
        <taxon>Euteleostomi</taxon>
        <taxon>Mammalia</taxon>
        <taxon>Eutheria</taxon>
        <taxon>Laurasiatheria</taxon>
        <taxon>Chiroptera</taxon>
        <taxon>Yangochiroptera</taxon>
        <taxon>Molossidae</taxon>
        <taxon>Molossus</taxon>
    </lineage>
</organism>
<dbReference type="SUPFAM" id="SSF48065">
    <property type="entry name" value="DBL homology domain (DH-domain)"/>
    <property type="match status" value="1"/>
</dbReference>
<reference evidence="2 3" key="1">
    <citation type="journal article" date="2020" name="Nature">
        <title>Six reference-quality genomes reveal evolution of bat adaptations.</title>
        <authorList>
            <person name="Jebb D."/>
            <person name="Huang Z."/>
            <person name="Pippel M."/>
            <person name="Hughes G.M."/>
            <person name="Lavrichenko K."/>
            <person name="Devanna P."/>
            <person name="Winkler S."/>
            <person name="Jermiin L.S."/>
            <person name="Skirmuntt E.C."/>
            <person name="Katzourakis A."/>
            <person name="Burkitt-Gray L."/>
            <person name="Ray D.A."/>
            <person name="Sullivan K.A.M."/>
            <person name="Roscito J.G."/>
            <person name="Kirilenko B.M."/>
            <person name="Davalos L.M."/>
            <person name="Corthals A.P."/>
            <person name="Power M.L."/>
            <person name="Jones G."/>
            <person name="Ransome R.D."/>
            <person name="Dechmann D.K.N."/>
            <person name="Locatelli A.G."/>
            <person name="Puechmaille S.J."/>
            <person name="Fedrigo O."/>
            <person name="Jarvis E.D."/>
            <person name="Hiller M."/>
            <person name="Vernes S.C."/>
            <person name="Myers E.W."/>
            <person name="Teeling E.C."/>
        </authorList>
    </citation>
    <scope>NUCLEOTIDE SEQUENCE [LARGE SCALE GENOMIC DNA]</scope>
    <source>
        <strain evidence="2">MMolMol1</strain>
        <tissue evidence="2">Muscle</tissue>
    </source>
</reference>
<accession>A0A7J8J8M9</accession>
<keyword evidence="1" id="KW-0344">Guanine-nucleotide releasing factor</keyword>
<dbReference type="AlphaFoldDB" id="A0A7J8J8M9"/>
<evidence type="ECO:0000256" key="1">
    <source>
        <dbReference type="ARBA" id="ARBA00022658"/>
    </source>
</evidence>